<evidence type="ECO:0000259" key="2">
    <source>
        <dbReference type="Pfam" id="PF13360"/>
    </source>
</evidence>
<feature type="region of interest" description="Disordered" evidence="1">
    <location>
        <begin position="110"/>
        <end position="133"/>
    </location>
</feature>
<gene>
    <name evidence="3" type="ORF">E6W39_13135</name>
</gene>
<protein>
    <submittedName>
        <fullName evidence="3">PQQ-like beta-propeller repeat protein</fullName>
    </submittedName>
</protein>
<dbReference type="InterPro" id="IPR015943">
    <property type="entry name" value="WD40/YVTN_repeat-like_dom_sf"/>
</dbReference>
<dbReference type="SUPFAM" id="SSF50998">
    <property type="entry name" value="Quinoprotein alcohol dehydrogenase-like"/>
    <property type="match status" value="2"/>
</dbReference>
<comment type="caution">
    <text evidence="3">The sequence shown here is derived from an EMBL/GenBank/DDBJ whole genome shotgun (WGS) entry which is preliminary data.</text>
</comment>
<dbReference type="PANTHER" id="PTHR34512:SF30">
    <property type="entry name" value="OUTER MEMBRANE PROTEIN ASSEMBLY FACTOR BAMB"/>
    <property type="match status" value="1"/>
</dbReference>
<dbReference type="Gene3D" id="2.40.128.630">
    <property type="match status" value="1"/>
</dbReference>
<dbReference type="PANTHER" id="PTHR34512">
    <property type="entry name" value="CELL SURFACE PROTEIN"/>
    <property type="match status" value="1"/>
</dbReference>
<dbReference type="Proteomes" id="UP000319103">
    <property type="component" value="Unassembled WGS sequence"/>
</dbReference>
<sequence>MPGQGSGAPPDAASGHRVRVAGRPHRPDGELAAPGGSRRRGGAAFGTDLAARAAGQRRTDGPASLRGHRTAPAGALPARGPRRRTVLLGLGGVVLAAAGAGTAVTLSAGRGTAGTGDAKSGSQAVPGPVATTRPTWSDVREGVLSWKVSPSQAQGDGPRQVLAAGGLVLVVSFQHVRALDSQGNTKWTVRAADHGVGFTSTDGPQQLAAVDNGVVYVGATAWPPVAIPMPTPAPGMQNGGLVLLAIDLADGTVRWSAVCDQQGLMGAYRMIGVIGNRAQLVGLGDGQVHPGPVAVGSSTNVWAVDLSSRQGAWFHGDPETLVYEALQQGGDHSVVASGGHCLALDANGKVVWTKNQAASVVAAIGKYFLLADQNGAPVAVDPLTGNQVWSAPGPLRQSIYNDAIAVSPDGSTFYGLWKDKDNGQSLAAVDSATGHDRWRTPLPADAPDTKNSSGARLLQADGNLYWMADDAVVWAFDPAAGKPRWRFSGFKGTNPAALGWSAGDSRLCIVDPNGMAVAVLPSNGV</sequence>
<dbReference type="OrthoDB" id="3453891at2"/>
<name>A0A540W1X4_9ACTN</name>
<dbReference type="InterPro" id="IPR002372">
    <property type="entry name" value="PQQ_rpt_dom"/>
</dbReference>
<keyword evidence="4" id="KW-1185">Reference proteome</keyword>
<dbReference type="AlphaFoldDB" id="A0A540W1X4"/>
<feature type="region of interest" description="Disordered" evidence="1">
    <location>
        <begin position="1"/>
        <end position="78"/>
    </location>
</feature>
<evidence type="ECO:0000313" key="4">
    <source>
        <dbReference type="Proteomes" id="UP000319103"/>
    </source>
</evidence>
<dbReference type="Pfam" id="PF13360">
    <property type="entry name" value="PQQ_2"/>
    <property type="match status" value="1"/>
</dbReference>
<dbReference type="InterPro" id="IPR011047">
    <property type="entry name" value="Quinoprotein_ADH-like_sf"/>
</dbReference>
<organism evidence="3 4">
    <name type="scientific">Kitasatospora acidiphila</name>
    <dbReference type="NCBI Taxonomy" id="2567942"/>
    <lineage>
        <taxon>Bacteria</taxon>
        <taxon>Bacillati</taxon>
        <taxon>Actinomycetota</taxon>
        <taxon>Actinomycetes</taxon>
        <taxon>Kitasatosporales</taxon>
        <taxon>Streptomycetaceae</taxon>
        <taxon>Kitasatospora</taxon>
    </lineage>
</organism>
<proteinExistence type="predicted"/>
<dbReference type="EMBL" id="VIGB01000003">
    <property type="protein sequence ID" value="TQF03029.1"/>
    <property type="molecule type" value="Genomic_DNA"/>
</dbReference>
<dbReference type="Gene3D" id="2.40.10.480">
    <property type="match status" value="1"/>
</dbReference>
<dbReference type="InterPro" id="IPR018391">
    <property type="entry name" value="PQQ_b-propeller_rpt"/>
</dbReference>
<evidence type="ECO:0000313" key="3">
    <source>
        <dbReference type="EMBL" id="TQF03029.1"/>
    </source>
</evidence>
<accession>A0A540W1X4</accession>
<dbReference type="SMART" id="SM00564">
    <property type="entry name" value="PQQ"/>
    <property type="match status" value="5"/>
</dbReference>
<dbReference type="Gene3D" id="2.130.10.10">
    <property type="entry name" value="YVTN repeat-like/Quinoprotein amine dehydrogenase"/>
    <property type="match status" value="1"/>
</dbReference>
<feature type="domain" description="Pyrrolo-quinoline quinone repeat" evidence="2">
    <location>
        <begin position="379"/>
        <end position="524"/>
    </location>
</feature>
<evidence type="ECO:0000256" key="1">
    <source>
        <dbReference type="SAM" id="MobiDB-lite"/>
    </source>
</evidence>
<reference evidence="3 4" key="1">
    <citation type="submission" date="2019-06" db="EMBL/GenBank/DDBJ databases">
        <title>Description of Kitasatospora acidophila sp. nov. isolated from pine grove soil, and reclassification of Streptomyces novaecaesareae to Kitasatospora novaeceasareae comb. nov.</title>
        <authorList>
            <person name="Kim M.J."/>
        </authorList>
    </citation>
    <scope>NUCLEOTIDE SEQUENCE [LARGE SCALE GENOMIC DNA]</scope>
    <source>
        <strain evidence="3 4">MMS16-CNU292</strain>
    </source>
</reference>